<organism evidence="1 2">
    <name type="scientific">Cellulomonas composti</name>
    <dbReference type="NCBI Taxonomy" id="266130"/>
    <lineage>
        <taxon>Bacteria</taxon>
        <taxon>Bacillati</taxon>
        <taxon>Actinomycetota</taxon>
        <taxon>Actinomycetes</taxon>
        <taxon>Micrococcales</taxon>
        <taxon>Cellulomonadaceae</taxon>
        <taxon>Cellulomonas</taxon>
    </lineage>
</organism>
<dbReference type="Pfam" id="PF01263">
    <property type="entry name" value="Aldose_epim"/>
    <property type="match status" value="1"/>
</dbReference>
<protein>
    <submittedName>
        <fullName evidence="1">Aldose 1-epimerase</fullName>
    </submittedName>
</protein>
<name>A0A511J820_9CELL</name>
<dbReference type="InterPro" id="IPR008183">
    <property type="entry name" value="Aldose_1/G6P_1-epimerase"/>
</dbReference>
<proteinExistence type="predicted"/>
<dbReference type="EMBL" id="BJWG01000002">
    <property type="protein sequence ID" value="GEL94128.1"/>
    <property type="molecule type" value="Genomic_DNA"/>
</dbReference>
<keyword evidence="2" id="KW-1185">Reference proteome</keyword>
<dbReference type="OrthoDB" id="4739604at2"/>
<reference evidence="1 2" key="1">
    <citation type="submission" date="2019-07" db="EMBL/GenBank/DDBJ databases">
        <title>Whole genome shotgun sequence of Cellulomonas composti NBRC 100758.</title>
        <authorList>
            <person name="Hosoyama A."/>
            <person name="Uohara A."/>
            <person name="Ohji S."/>
            <person name="Ichikawa N."/>
        </authorList>
    </citation>
    <scope>NUCLEOTIDE SEQUENCE [LARGE SCALE GENOMIC DNA]</scope>
    <source>
        <strain evidence="1 2">NBRC 100758</strain>
    </source>
</reference>
<dbReference type="Proteomes" id="UP000321720">
    <property type="component" value="Unassembled WGS sequence"/>
</dbReference>
<dbReference type="AlphaFoldDB" id="A0A511J820"/>
<dbReference type="InterPro" id="IPR014718">
    <property type="entry name" value="GH-type_carb-bd"/>
</dbReference>
<dbReference type="GO" id="GO:0016853">
    <property type="term" value="F:isomerase activity"/>
    <property type="evidence" value="ECO:0007669"/>
    <property type="project" value="InterPro"/>
</dbReference>
<dbReference type="GO" id="GO:0030246">
    <property type="term" value="F:carbohydrate binding"/>
    <property type="evidence" value="ECO:0007669"/>
    <property type="project" value="InterPro"/>
</dbReference>
<evidence type="ECO:0000313" key="2">
    <source>
        <dbReference type="Proteomes" id="UP000321720"/>
    </source>
</evidence>
<dbReference type="SUPFAM" id="SSF74650">
    <property type="entry name" value="Galactose mutarotase-like"/>
    <property type="match status" value="1"/>
</dbReference>
<evidence type="ECO:0000313" key="1">
    <source>
        <dbReference type="EMBL" id="GEL94128.1"/>
    </source>
</evidence>
<dbReference type="Gene3D" id="2.70.98.10">
    <property type="match status" value="1"/>
</dbReference>
<gene>
    <name evidence="1" type="ORF">CCO02nite_07860</name>
</gene>
<dbReference type="InterPro" id="IPR011013">
    <property type="entry name" value="Gal_mutarotase_sf_dom"/>
</dbReference>
<comment type="caution">
    <text evidence="1">The sequence shown here is derived from an EMBL/GenBank/DDBJ whole genome shotgun (WGS) entry which is preliminary data.</text>
</comment>
<accession>A0A511J820</accession>
<sequence length="328" mass="35395">MTALATPTTALAGDPRVVTLRSSVWELDVLPGTGACLGAGRIRTGDGVWRDLLRPTRTFAGLGEPERCASFPMIPWSNRVAGGVLRFRGRTWQLQQNAADGTAIHGAARYVPWQVTALSERAISLELDTRAFVGMNFPWNFVAGITYALDGPDLEVTTSLRNVDDEPFPAGLGHHPYFERALLPVGSQHPYEGTGPLLEIPAHRSYELTGAMPSGPSVPVAPRADFRTPRRLGGALVDDVLTAFEPGRPVRMTYDDPGLVVEMHRDPAFSHLVVYAPRGRSYFAVEPATNVNDGFSLHDAGVPGTGVLVLAPDEQTTATFTITTRTTP</sequence>
<dbReference type="RefSeq" id="WP_146841728.1">
    <property type="nucleotide sequence ID" value="NZ_BJWG01000002.1"/>
</dbReference>
<dbReference type="GO" id="GO:0005975">
    <property type="term" value="P:carbohydrate metabolic process"/>
    <property type="evidence" value="ECO:0007669"/>
    <property type="project" value="InterPro"/>
</dbReference>